<evidence type="ECO:0000313" key="4">
    <source>
        <dbReference type="Proteomes" id="UP000823900"/>
    </source>
</evidence>
<evidence type="ECO:0000313" key="3">
    <source>
        <dbReference type="EMBL" id="HJA70161.1"/>
    </source>
</evidence>
<reference evidence="3" key="2">
    <citation type="submission" date="2021-04" db="EMBL/GenBank/DDBJ databases">
        <authorList>
            <person name="Gilroy R."/>
        </authorList>
    </citation>
    <scope>NUCLEOTIDE SEQUENCE</scope>
    <source>
        <strain evidence="3">CHK178-16964</strain>
    </source>
</reference>
<organism evidence="3 4">
    <name type="scientific">Candidatus Lachnoclostridium stercoravium</name>
    <dbReference type="NCBI Taxonomy" id="2838633"/>
    <lineage>
        <taxon>Bacteria</taxon>
        <taxon>Bacillati</taxon>
        <taxon>Bacillota</taxon>
        <taxon>Clostridia</taxon>
        <taxon>Lachnospirales</taxon>
        <taxon>Lachnospiraceae</taxon>
    </lineage>
</organism>
<name>A0A9D2HEW2_9FIRM</name>
<evidence type="ECO:0000256" key="2">
    <source>
        <dbReference type="SAM" id="SignalP"/>
    </source>
</evidence>
<feature type="chain" id="PRO_5039284458" description="DUF1344 domain-containing protein" evidence="2">
    <location>
        <begin position="22"/>
        <end position="137"/>
    </location>
</feature>
<protein>
    <recommendedName>
        <fullName evidence="5">DUF1344 domain-containing protein</fullName>
    </recommendedName>
</protein>
<keyword evidence="2" id="KW-0732">Signal</keyword>
<dbReference type="PROSITE" id="PS51257">
    <property type="entry name" value="PROKAR_LIPOPROTEIN"/>
    <property type="match status" value="1"/>
</dbReference>
<dbReference type="EMBL" id="DWZA01000009">
    <property type="protein sequence ID" value="HJA70161.1"/>
    <property type="molecule type" value="Genomic_DNA"/>
</dbReference>
<feature type="compositionally biased region" description="Acidic residues" evidence="1">
    <location>
        <begin position="36"/>
        <end position="63"/>
    </location>
</feature>
<feature type="signal peptide" evidence="2">
    <location>
        <begin position="1"/>
        <end position="21"/>
    </location>
</feature>
<reference evidence="3" key="1">
    <citation type="journal article" date="2021" name="PeerJ">
        <title>Extensive microbial diversity within the chicken gut microbiome revealed by metagenomics and culture.</title>
        <authorList>
            <person name="Gilroy R."/>
            <person name="Ravi A."/>
            <person name="Getino M."/>
            <person name="Pursley I."/>
            <person name="Horton D.L."/>
            <person name="Alikhan N.F."/>
            <person name="Baker D."/>
            <person name="Gharbi K."/>
            <person name="Hall N."/>
            <person name="Watson M."/>
            <person name="Adriaenssens E.M."/>
            <person name="Foster-Nyarko E."/>
            <person name="Jarju S."/>
            <person name="Secka A."/>
            <person name="Antonio M."/>
            <person name="Oren A."/>
            <person name="Chaudhuri R.R."/>
            <person name="La Ragione R."/>
            <person name="Hildebrand F."/>
            <person name="Pallen M.J."/>
        </authorList>
    </citation>
    <scope>NUCLEOTIDE SEQUENCE</scope>
    <source>
        <strain evidence="3">CHK178-16964</strain>
    </source>
</reference>
<comment type="caution">
    <text evidence="3">The sequence shown here is derived from an EMBL/GenBank/DDBJ whole genome shotgun (WGS) entry which is preliminary data.</text>
</comment>
<proteinExistence type="predicted"/>
<feature type="compositionally biased region" description="Low complexity" evidence="1">
    <location>
        <begin position="24"/>
        <end position="35"/>
    </location>
</feature>
<accession>A0A9D2HEW2</accession>
<sequence>MKKWMIGILAALMVTACGQKAEETAPAQTEAATEAETQETESSSEETSEEASEEETADETADPAEEKEITGTVVDAAMNSIIIRTDDGQELSFSKEDAETDLKDGLLLDMKVTIVYTGEIDGNDASGAKVIRITDAE</sequence>
<evidence type="ECO:0000256" key="1">
    <source>
        <dbReference type="SAM" id="MobiDB-lite"/>
    </source>
</evidence>
<feature type="region of interest" description="Disordered" evidence="1">
    <location>
        <begin position="20"/>
        <end position="76"/>
    </location>
</feature>
<dbReference type="Proteomes" id="UP000823900">
    <property type="component" value="Unassembled WGS sequence"/>
</dbReference>
<evidence type="ECO:0008006" key="5">
    <source>
        <dbReference type="Google" id="ProtNLM"/>
    </source>
</evidence>
<dbReference type="AlphaFoldDB" id="A0A9D2HEW2"/>
<gene>
    <name evidence="3" type="ORF">IAA07_01100</name>
</gene>